<dbReference type="PANTHER" id="PTHR31549">
    <property type="entry name" value="PROTEIN, PUTATIVE (DUF247)-RELATED-RELATED"/>
    <property type="match status" value="1"/>
</dbReference>
<dbReference type="PANTHER" id="PTHR31549:SF259">
    <property type="match status" value="1"/>
</dbReference>
<proteinExistence type="predicted"/>
<dbReference type="Pfam" id="PF03140">
    <property type="entry name" value="DUF247"/>
    <property type="match status" value="1"/>
</dbReference>
<evidence type="ECO:0000313" key="2">
    <source>
        <dbReference type="Proteomes" id="UP001189624"/>
    </source>
</evidence>
<organism evidence="1 2">
    <name type="scientific">Sphenostylis stenocarpa</name>
    <dbReference type="NCBI Taxonomy" id="92480"/>
    <lineage>
        <taxon>Eukaryota</taxon>
        <taxon>Viridiplantae</taxon>
        <taxon>Streptophyta</taxon>
        <taxon>Embryophyta</taxon>
        <taxon>Tracheophyta</taxon>
        <taxon>Spermatophyta</taxon>
        <taxon>Magnoliopsida</taxon>
        <taxon>eudicotyledons</taxon>
        <taxon>Gunneridae</taxon>
        <taxon>Pentapetalae</taxon>
        <taxon>rosids</taxon>
        <taxon>fabids</taxon>
        <taxon>Fabales</taxon>
        <taxon>Fabaceae</taxon>
        <taxon>Papilionoideae</taxon>
        <taxon>50 kb inversion clade</taxon>
        <taxon>NPAAA clade</taxon>
        <taxon>indigoferoid/millettioid clade</taxon>
        <taxon>Phaseoleae</taxon>
        <taxon>Sphenostylis</taxon>
    </lineage>
</organism>
<protein>
    <submittedName>
        <fullName evidence="1">Uncharacterized protein</fullName>
    </submittedName>
</protein>
<dbReference type="AlphaFoldDB" id="A0AA86T866"/>
<evidence type="ECO:0000313" key="1">
    <source>
        <dbReference type="EMBL" id="CAJ1976368.1"/>
    </source>
</evidence>
<gene>
    <name evidence="1" type="ORF">AYBTSS11_LOCUS28505</name>
</gene>
<reference evidence="1" key="1">
    <citation type="submission" date="2023-10" db="EMBL/GenBank/DDBJ databases">
        <authorList>
            <person name="Domelevo Entfellner J.-B."/>
        </authorList>
    </citation>
    <scope>NUCLEOTIDE SEQUENCE</scope>
</reference>
<dbReference type="Gramene" id="rna-AYBTSS11_LOCUS28505">
    <property type="protein sequence ID" value="CAJ1976368.1"/>
    <property type="gene ID" value="gene-AYBTSS11_LOCUS28505"/>
</dbReference>
<name>A0AA86T866_9FABA</name>
<sequence>MVDSSLEVLPDIHKKKLSPFLQTFKQTNETIRREFLGEEDAGPAVTIRSVRELKGAGIQFEPAKGGIKELKFKEGTCQFFLPVIRLDENSEVIMRNLMAYESLTRPTYLIFSRYVEIMRAIIDKPEDVNLLVDKEIIKTKFSNKVVADLFNGMSTSLRPTDTPELETEIKKINAKFERSRWLQDAVTKYVYSSWKILTVIAALSFLVLTAVQTYCSIYACSSRSASNFGKLHAADSDYGLRRGKSAGHRDDALGRLNPACTHFV</sequence>
<accession>A0AA86T866</accession>
<dbReference type="EMBL" id="OY731407">
    <property type="protein sequence ID" value="CAJ1976368.1"/>
    <property type="molecule type" value="Genomic_DNA"/>
</dbReference>
<keyword evidence="2" id="KW-1185">Reference proteome</keyword>
<dbReference type="InterPro" id="IPR004158">
    <property type="entry name" value="DUF247_pln"/>
</dbReference>
<dbReference type="Proteomes" id="UP001189624">
    <property type="component" value="Chromosome 10"/>
</dbReference>